<protein>
    <submittedName>
        <fullName evidence="1">Uncharacterized protein</fullName>
    </submittedName>
</protein>
<evidence type="ECO:0000313" key="2">
    <source>
        <dbReference type="Proteomes" id="UP000391834"/>
    </source>
</evidence>
<dbReference type="Gene3D" id="2.120.10.30">
    <property type="entry name" value="TolB, C-terminal domain"/>
    <property type="match status" value="1"/>
</dbReference>
<dbReference type="EMBL" id="BLAX01000001">
    <property type="protein sequence ID" value="GET35084.1"/>
    <property type="molecule type" value="Genomic_DNA"/>
</dbReference>
<gene>
    <name evidence="1" type="ORF">PbJCM13498_39470</name>
</gene>
<organism evidence="1 2">
    <name type="scientific">Prolixibacter bellariivorans</name>
    <dbReference type="NCBI Taxonomy" id="314319"/>
    <lineage>
        <taxon>Bacteria</taxon>
        <taxon>Pseudomonadati</taxon>
        <taxon>Bacteroidota</taxon>
        <taxon>Bacteroidia</taxon>
        <taxon>Marinilabiliales</taxon>
        <taxon>Prolixibacteraceae</taxon>
        <taxon>Prolixibacter</taxon>
    </lineage>
</organism>
<dbReference type="InterPro" id="IPR011042">
    <property type="entry name" value="6-blade_b-propeller_TolB-like"/>
</dbReference>
<proteinExistence type="predicted"/>
<keyword evidence="2" id="KW-1185">Reference proteome</keyword>
<comment type="caution">
    <text evidence="1">The sequence shown here is derived from an EMBL/GenBank/DDBJ whole genome shotgun (WGS) entry which is preliminary data.</text>
</comment>
<accession>A0A5M4B4L9</accession>
<sequence>MWERPQPESPRQLILLLDLKSGKTKVADFSKDYSNGSPIWIEHDKLLFYSNRPSGSEKTNEIVNDLWTVEKKDSIWTQPQCLNFSKHTKFAASPTITKSGTIYFVGFKDSVENNMGIYRAIQNSNGYEIPELLPKEINSKFFDWTPYISPDETFLIFSSNRPGSKDNYGDLYISFKDNDNNWSEPINMGNKINTNKQERFPKISENGQIFFFTRATDNNYDDIFWISSKIIDDIKNKKTTGNKL</sequence>
<evidence type="ECO:0000313" key="1">
    <source>
        <dbReference type="EMBL" id="GET35084.1"/>
    </source>
</evidence>
<reference evidence="1 2" key="1">
    <citation type="submission" date="2019-10" db="EMBL/GenBank/DDBJ databases">
        <title>Prolixibacter strains distinguished by the presence of nitrate reductase genes were adept at nitrate-dependent anaerobic corrosion of metallic iron and carbon steel.</title>
        <authorList>
            <person name="Iino T."/>
            <person name="Shono N."/>
            <person name="Ito K."/>
            <person name="Nakamura R."/>
            <person name="Sueoka K."/>
            <person name="Harayama S."/>
            <person name="Ohkuma M."/>
        </authorList>
    </citation>
    <scope>NUCLEOTIDE SEQUENCE [LARGE SCALE GENOMIC DNA]</scope>
    <source>
        <strain evidence="1 2">JCM 13498</strain>
    </source>
</reference>
<dbReference type="Pfam" id="PF07676">
    <property type="entry name" value="PD40"/>
    <property type="match status" value="1"/>
</dbReference>
<dbReference type="InterPro" id="IPR011659">
    <property type="entry name" value="WD40"/>
</dbReference>
<dbReference type="Proteomes" id="UP000391834">
    <property type="component" value="Unassembled WGS sequence"/>
</dbReference>
<dbReference type="AlphaFoldDB" id="A0A5M4B4L9"/>
<name>A0A5M4B4L9_9BACT</name>
<dbReference type="SUPFAM" id="SSF82171">
    <property type="entry name" value="DPP6 N-terminal domain-like"/>
    <property type="match status" value="1"/>
</dbReference>